<dbReference type="OrthoDB" id="5459937at2"/>
<dbReference type="GO" id="GO:0016747">
    <property type="term" value="F:acyltransferase activity, transferring groups other than amino-acyl groups"/>
    <property type="evidence" value="ECO:0007669"/>
    <property type="project" value="InterPro"/>
</dbReference>
<proteinExistence type="predicted"/>
<reference evidence="5" key="1">
    <citation type="submission" date="2016-10" db="EMBL/GenBank/DDBJ databases">
        <authorList>
            <person name="Varghese N."/>
            <person name="Submissions S."/>
        </authorList>
    </citation>
    <scope>NUCLEOTIDE SEQUENCE [LARGE SCALE GENOMIC DNA]</scope>
    <source>
        <strain evidence="5">DSM 26879</strain>
    </source>
</reference>
<dbReference type="STRING" id="390270.SAMN04488005_0674"/>
<keyword evidence="5" id="KW-1185">Reference proteome</keyword>
<dbReference type="AlphaFoldDB" id="A0A1I6FX78"/>
<name>A0A1I6FX78_9RHOB</name>
<dbReference type="PANTHER" id="PTHR43072">
    <property type="entry name" value="N-ACETYLTRANSFERASE"/>
    <property type="match status" value="1"/>
</dbReference>
<feature type="domain" description="N-acetyltransferase" evidence="3">
    <location>
        <begin position="1"/>
        <end position="155"/>
    </location>
</feature>
<dbReference type="SUPFAM" id="SSF55729">
    <property type="entry name" value="Acyl-CoA N-acyltransferases (Nat)"/>
    <property type="match status" value="1"/>
</dbReference>
<dbReference type="Gene3D" id="3.40.630.30">
    <property type="match status" value="1"/>
</dbReference>
<dbReference type="PROSITE" id="PS51186">
    <property type="entry name" value="GNAT"/>
    <property type="match status" value="1"/>
</dbReference>
<dbReference type="Pfam" id="PF00583">
    <property type="entry name" value="Acetyltransf_1"/>
    <property type="match status" value="1"/>
</dbReference>
<dbReference type="RefSeq" id="WP_090196435.1">
    <property type="nucleotide sequence ID" value="NZ_FOYP01000001.1"/>
</dbReference>
<evidence type="ECO:0000313" key="4">
    <source>
        <dbReference type="EMBL" id="SFR34572.1"/>
    </source>
</evidence>
<sequence>MIRAATPADAAQIAAIWNYAIRETTITFNPDEKSTAEVAALTAQACLVWEKGGRIMGFARYFQFRGGAGYRFTCEHTIMLHPDAQGQGGGRQLQLALCAHAKDAGMHTMFAGCSGDNPGAVPFHAALGFEKVATLRQVGFKFDKWIDLILMQKHL</sequence>
<accession>A0A1I6FX78</accession>
<keyword evidence="2" id="KW-0012">Acyltransferase</keyword>
<dbReference type="InterPro" id="IPR016181">
    <property type="entry name" value="Acyl_CoA_acyltransferase"/>
</dbReference>
<dbReference type="InterPro" id="IPR000182">
    <property type="entry name" value="GNAT_dom"/>
</dbReference>
<dbReference type="EMBL" id="FOYP01000001">
    <property type="protein sequence ID" value="SFR34572.1"/>
    <property type="molecule type" value="Genomic_DNA"/>
</dbReference>
<protein>
    <submittedName>
        <fullName evidence="4">Phosphinothricin acetyltransferase</fullName>
    </submittedName>
</protein>
<evidence type="ECO:0000256" key="2">
    <source>
        <dbReference type="ARBA" id="ARBA00023315"/>
    </source>
</evidence>
<dbReference type="PANTHER" id="PTHR43072:SF23">
    <property type="entry name" value="UPF0039 PROTEIN C11D3.02C"/>
    <property type="match status" value="1"/>
</dbReference>
<dbReference type="Proteomes" id="UP000199478">
    <property type="component" value="Unassembled WGS sequence"/>
</dbReference>
<keyword evidence="1 4" id="KW-0808">Transferase</keyword>
<organism evidence="4 5">
    <name type="scientific">Yoonia tamlensis</name>
    <dbReference type="NCBI Taxonomy" id="390270"/>
    <lineage>
        <taxon>Bacteria</taxon>
        <taxon>Pseudomonadati</taxon>
        <taxon>Pseudomonadota</taxon>
        <taxon>Alphaproteobacteria</taxon>
        <taxon>Rhodobacterales</taxon>
        <taxon>Paracoccaceae</taxon>
        <taxon>Yoonia</taxon>
    </lineage>
</organism>
<evidence type="ECO:0000256" key="1">
    <source>
        <dbReference type="ARBA" id="ARBA00022679"/>
    </source>
</evidence>
<evidence type="ECO:0000313" key="5">
    <source>
        <dbReference type="Proteomes" id="UP000199478"/>
    </source>
</evidence>
<evidence type="ECO:0000259" key="3">
    <source>
        <dbReference type="PROSITE" id="PS51186"/>
    </source>
</evidence>
<gene>
    <name evidence="4" type="ORF">SAMN04488005_0674</name>
</gene>